<dbReference type="OrthoDB" id="2287179at2759"/>
<organism evidence="1">
    <name type="scientific">Absidia glauca</name>
    <name type="common">Pin mould</name>
    <dbReference type="NCBI Taxonomy" id="4829"/>
    <lineage>
        <taxon>Eukaryota</taxon>
        <taxon>Fungi</taxon>
        <taxon>Fungi incertae sedis</taxon>
        <taxon>Mucoromycota</taxon>
        <taxon>Mucoromycotina</taxon>
        <taxon>Mucoromycetes</taxon>
        <taxon>Mucorales</taxon>
        <taxon>Cunninghamellaceae</taxon>
        <taxon>Absidia</taxon>
    </lineage>
</organism>
<dbReference type="Proteomes" id="UP000078561">
    <property type="component" value="Unassembled WGS sequence"/>
</dbReference>
<protein>
    <submittedName>
        <fullName evidence="1">Uncharacterized protein</fullName>
    </submittedName>
</protein>
<proteinExistence type="predicted"/>
<accession>A0A163JA90</accession>
<dbReference type="Pfam" id="PF18759">
    <property type="entry name" value="Plavaka"/>
    <property type="match status" value="1"/>
</dbReference>
<dbReference type="AlphaFoldDB" id="A0A163JA90"/>
<keyword evidence="2" id="KW-1185">Reference proteome</keyword>
<feature type="non-terminal residue" evidence="1">
    <location>
        <position position="1"/>
    </location>
</feature>
<dbReference type="InParanoid" id="A0A163JA90"/>
<dbReference type="InterPro" id="IPR041078">
    <property type="entry name" value="Plavaka"/>
</dbReference>
<feature type="non-terminal residue" evidence="1">
    <location>
        <position position="149"/>
    </location>
</feature>
<sequence>PFTCTKINVRQIPGFPQQYAEKFEAATQPMVFLHRNIHRLTEQIFSAPNLANDMILSSATAERYDEAVYDDLHTSGWWADIERETDGDVVVVPLMLSSDATLVSNNGKNKAWPIYLTIGNVPKDVRYKKDYRACKVLGFFPVITMATKT</sequence>
<evidence type="ECO:0000313" key="1">
    <source>
        <dbReference type="EMBL" id="SAL99065.1"/>
    </source>
</evidence>
<reference evidence="1" key="1">
    <citation type="submission" date="2016-04" db="EMBL/GenBank/DDBJ databases">
        <authorList>
            <person name="Evans L.H."/>
            <person name="Alamgir A."/>
            <person name="Owens N."/>
            <person name="Weber N.D."/>
            <person name="Virtaneva K."/>
            <person name="Barbian K."/>
            <person name="Babar A."/>
            <person name="Rosenke K."/>
        </authorList>
    </citation>
    <scope>NUCLEOTIDE SEQUENCE [LARGE SCALE GENOMIC DNA]</scope>
    <source>
        <strain evidence="1">CBS 101.48</strain>
    </source>
</reference>
<name>A0A163JA90_ABSGL</name>
<dbReference type="EMBL" id="LT552443">
    <property type="protein sequence ID" value="SAL99065.1"/>
    <property type="molecule type" value="Genomic_DNA"/>
</dbReference>
<gene>
    <name evidence="1" type="primary">ABSGL_04643.1 scaffold 5684</name>
</gene>
<evidence type="ECO:0000313" key="2">
    <source>
        <dbReference type="Proteomes" id="UP000078561"/>
    </source>
</evidence>